<dbReference type="AlphaFoldDB" id="A0A9P3GHJ4"/>
<dbReference type="Gene3D" id="2.60.20.10">
    <property type="entry name" value="Crystallins"/>
    <property type="match status" value="1"/>
</dbReference>
<feature type="signal peptide" evidence="1">
    <location>
        <begin position="1"/>
        <end position="19"/>
    </location>
</feature>
<dbReference type="EMBL" id="BPQB01000052">
    <property type="protein sequence ID" value="GJE95737.1"/>
    <property type="molecule type" value="Genomic_DNA"/>
</dbReference>
<evidence type="ECO:0000313" key="3">
    <source>
        <dbReference type="Proteomes" id="UP000703269"/>
    </source>
</evidence>
<keyword evidence="3" id="KW-1185">Reference proteome</keyword>
<proteinExistence type="predicted"/>
<keyword evidence="1" id="KW-0732">Signal</keyword>
<evidence type="ECO:0000313" key="2">
    <source>
        <dbReference type="EMBL" id="GJE95737.1"/>
    </source>
</evidence>
<accession>A0A9P3GHJ4</accession>
<reference evidence="2 3" key="1">
    <citation type="submission" date="2021-08" db="EMBL/GenBank/DDBJ databases">
        <title>Draft Genome Sequence of Phanerochaete sordida strain YK-624.</title>
        <authorList>
            <person name="Mori T."/>
            <person name="Dohra H."/>
            <person name="Suzuki T."/>
            <person name="Kawagishi H."/>
            <person name="Hirai H."/>
        </authorList>
    </citation>
    <scope>NUCLEOTIDE SEQUENCE [LARGE SCALE GENOMIC DNA]</scope>
    <source>
        <strain evidence="2 3">YK-624</strain>
    </source>
</reference>
<protein>
    <submittedName>
        <fullName evidence="2">Uncharacterized protein</fullName>
    </submittedName>
</protein>
<name>A0A9P3GHJ4_9APHY</name>
<gene>
    <name evidence="2" type="ORF">PsYK624_119230</name>
</gene>
<evidence type="ECO:0000256" key="1">
    <source>
        <dbReference type="SAM" id="SignalP"/>
    </source>
</evidence>
<sequence length="149" mass="15793">MQPIASLAIVAAILSTTTASPVAIEASPSLLPSVGHAHSRQPRYASPPSGYFIACTGLGFSGLCRNFPFVSSQCFDFPPAFNKSISSIVPAPHWDCILWSDPNCGMGGTVYSSVYPGEPFMNTTNFDNTASSVYCRVAIEDCDAECQGQ</sequence>
<feature type="chain" id="PRO_5040452313" evidence="1">
    <location>
        <begin position="20"/>
        <end position="149"/>
    </location>
</feature>
<organism evidence="2 3">
    <name type="scientific">Phanerochaete sordida</name>
    <dbReference type="NCBI Taxonomy" id="48140"/>
    <lineage>
        <taxon>Eukaryota</taxon>
        <taxon>Fungi</taxon>
        <taxon>Dikarya</taxon>
        <taxon>Basidiomycota</taxon>
        <taxon>Agaricomycotina</taxon>
        <taxon>Agaricomycetes</taxon>
        <taxon>Polyporales</taxon>
        <taxon>Phanerochaetaceae</taxon>
        <taxon>Phanerochaete</taxon>
    </lineage>
</organism>
<dbReference type="OrthoDB" id="2910287at2759"/>
<comment type="caution">
    <text evidence="2">The sequence shown here is derived from an EMBL/GenBank/DDBJ whole genome shotgun (WGS) entry which is preliminary data.</text>
</comment>
<dbReference type="Proteomes" id="UP000703269">
    <property type="component" value="Unassembled WGS sequence"/>
</dbReference>